<reference evidence="1" key="1">
    <citation type="submission" date="2014-11" db="EMBL/GenBank/DDBJ databases">
        <authorList>
            <person name="Amaro Gonzalez C."/>
        </authorList>
    </citation>
    <scope>NUCLEOTIDE SEQUENCE</scope>
</reference>
<proteinExistence type="predicted"/>
<accession>A0A0E9P8B5</accession>
<sequence>MTPSCRAILPNLAGWHTCHPNNCLNIRGSRSVWNDVQYLK</sequence>
<evidence type="ECO:0000313" key="1">
    <source>
        <dbReference type="EMBL" id="JAH00290.1"/>
    </source>
</evidence>
<dbReference type="EMBL" id="GBXM01108287">
    <property type="protein sequence ID" value="JAH00290.1"/>
    <property type="molecule type" value="Transcribed_RNA"/>
</dbReference>
<dbReference type="EMBL" id="GBXM01094193">
    <property type="protein sequence ID" value="JAH14384.1"/>
    <property type="molecule type" value="Transcribed_RNA"/>
</dbReference>
<name>A0A0E9P8B5_ANGAN</name>
<dbReference type="EMBL" id="GBXM01105964">
    <property type="protein sequence ID" value="JAH02613.1"/>
    <property type="molecule type" value="Transcribed_RNA"/>
</dbReference>
<protein>
    <submittedName>
        <fullName evidence="1">Uncharacterized protein</fullName>
    </submittedName>
</protein>
<organism evidence="1">
    <name type="scientific">Anguilla anguilla</name>
    <name type="common">European freshwater eel</name>
    <name type="synonym">Muraena anguilla</name>
    <dbReference type="NCBI Taxonomy" id="7936"/>
    <lineage>
        <taxon>Eukaryota</taxon>
        <taxon>Metazoa</taxon>
        <taxon>Chordata</taxon>
        <taxon>Craniata</taxon>
        <taxon>Vertebrata</taxon>
        <taxon>Euteleostomi</taxon>
        <taxon>Actinopterygii</taxon>
        <taxon>Neopterygii</taxon>
        <taxon>Teleostei</taxon>
        <taxon>Anguilliformes</taxon>
        <taxon>Anguillidae</taxon>
        <taxon>Anguilla</taxon>
    </lineage>
</organism>
<reference evidence="1" key="2">
    <citation type="journal article" date="2015" name="Fish Shellfish Immunol.">
        <title>Early steps in the European eel (Anguilla anguilla)-Vibrio vulnificus interaction in the gills: Role of the RtxA13 toxin.</title>
        <authorList>
            <person name="Callol A."/>
            <person name="Pajuelo D."/>
            <person name="Ebbesson L."/>
            <person name="Teles M."/>
            <person name="MacKenzie S."/>
            <person name="Amaro C."/>
        </authorList>
    </citation>
    <scope>NUCLEOTIDE SEQUENCE</scope>
</reference>
<dbReference type="AlphaFoldDB" id="A0A0E9P8B5"/>